<dbReference type="InterPro" id="IPR043502">
    <property type="entry name" value="DNA/RNA_pol_sf"/>
</dbReference>
<protein>
    <recommendedName>
        <fullName evidence="1">DNA-directed RNA polymerase</fullName>
        <ecNumber evidence="1">2.7.7.6</ecNumber>
    </recommendedName>
</protein>
<keyword evidence="2 9" id="KW-0240">DNA-directed RNA polymerase</keyword>
<reference evidence="9 10" key="1">
    <citation type="submission" date="2019-08" db="EMBL/GenBank/DDBJ databases">
        <title>Draft genome sequences of two oriental melons (Cucumis melo L. var makuwa).</title>
        <authorList>
            <person name="Kwon S.-Y."/>
        </authorList>
    </citation>
    <scope>NUCLEOTIDE SEQUENCE [LARGE SCALE GENOMIC DNA]</scope>
    <source>
        <strain evidence="10">cv. Chang Bougi</strain>
        <tissue evidence="9">Leaf</tissue>
    </source>
</reference>
<keyword evidence="4" id="KW-0548">Nucleotidyltransferase</keyword>
<sequence length="602" mass="68328">MAQKRIEEKLETVDQEISSIRAELHGSLSIKEEILSLAKSIERLGVLAEQQQQTFMKYIEAMIKGKTTMEQLPEGSSSKIHSMVDFNELMMTEGKFEENTPRLRGTFIYTSLLSSEKMTVSIISFDGATLDWYRSHEDHDPFKAVIEKNGMLRACWACSNDEVGQKIEDREVLRGESDLKCARDGKTQVSTSLKTYFPVVSNDNKLGGRRCKMKDQKELRVLIVRAIGEELEVVEEDDYTEESEKVVVRGDPSLTKTRVSLKHIMKTWTPSDRGFLIECSSFGGRNEICELYGIDDVSTIQESIRTVIAKFEDVCDWPGELPPQRSIEYHIHLQKGTNLVNVRPYRYAYQQKEMERLVNEMLAYGITRLSTSPYSSPVLLPADILGYHKNPATKEWEVLISWQGLPAHEATWDNYADFAQQFSHFHLEDKVSSERGSNDRPPIILQYSRRKKGEVTRAKENGNGGGSGNHLGSVKKAVSMLGILHYRARSKDAGVVSEDLRAPYNVSNDILNPFRVLCLFQRMSDEDCELLFLSDRPEKLIITNVLVPPIAIRPSVIMDGSQSNENDITERLKRIIQQNASVSQELSTSNSQAKCLVHFGLW</sequence>
<dbReference type="GO" id="GO:0003899">
    <property type="term" value="F:DNA-directed RNA polymerase activity"/>
    <property type="evidence" value="ECO:0007669"/>
    <property type="project" value="UniProtKB-EC"/>
</dbReference>
<organism evidence="9 10">
    <name type="scientific">Cucumis melo var. makuwa</name>
    <name type="common">Oriental melon</name>
    <dbReference type="NCBI Taxonomy" id="1194695"/>
    <lineage>
        <taxon>Eukaryota</taxon>
        <taxon>Viridiplantae</taxon>
        <taxon>Streptophyta</taxon>
        <taxon>Embryophyta</taxon>
        <taxon>Tracheophyta</taxon>
        <taxon>Spermatophyta</taxon>
        <taxon>Magnoliopsida</taxon>
        <taxon>eudicotyledons</taxon>
        <taxon>Gunneridae</taxon>
        <taxon>Pentapetalae</taxon>
        <taxon>rosids</taxon>
        <taxon>fabids</taxon>
        <taxon>Cucurbitales</taxon>
        <taxon>Cucurbitaceae</taxon>
        <taxon>Benincaseae</taxon>
        <taxon>Cucumis</taxon>
    </lineage>
</organism>
<gene>
    <name evidence="9" type="ORF">E5676_scaffold359G00540</name>
</gene>
<comment type="caution">
    <text evidence="9">The sequence shown here is derived from an EMBL/GenBank/DDBJ whole genome shotgun (WGS) entry which is preliminary data.</text>
</comment>
<dbReference type="SUPFAM" id="SSF56672">
    <property type="entry name" value="DNA/RNA polymerases"/>
    <property type="match status" value="1"/>
</dbReference>
<evidence type="ECO:0000259" key="8">
    <source>
        <dbReference type="Pfam" id="PF04997"/>
    </source>
</evidence>
<dbReference type="GO" id="GO:0046872">
    <property type="term" value="F:metal ion binding"/>
    <property type="evidence" value="ECO:0007669"/>
    <property type="project" value="UniProtKB-KW"/>
</dbReference>
<evidence type="ECO:0000256" key="7">
    <source>
        <dbReference type="ARBA" id="ARBA00023163"/>
    </source>
</evidence>
<evidence type="ECO:0000313" key="9">
    <source>
        <dbReference type="EMBL" id="TYK21244.1"/>
    </source>
</evidence>
<name>A0A5D3DCE1_CUCMM</name>
<dbReference type="Pfam" id="PF04997">
    <property type="entry name" value="RNA_pol_Rpb1_1"/>
    <property type="match status" value="1"/>
</dbReference>
<dbReference type="GO" id="GO:0000428">
    <property type="term" value="C:DNA-directed RNA polymerase complex"/>
    <property type="evidence" value="ECO:0007669"/>
    <property type="project" value="UniProtKB-KW"/>
</dbReference>
<proteinExistence type="predicted"/>
<dbReference type="SUPFAM" id="SSF64484">
    <property type="entry name" value="beta and beta-prime subunits of DNA dependent RNA-polymerase"/>
    <property type="match status" value="1"/>
</dbReference>
<dbReference type="Gene3D" id="3.10.10.10">
    <property type="entry name" value="HIV Type 1 Reverse Transcriptase, subunit A, domain 1"/>
    <property type="match status" value="1"/>
</dbReference>
<evidence type="ECO:0000313" key="10">
    <source>
        <dbReference type="Proteomes" id="UP000321947"/>
    </source>
</evidence>
<evidence type="ECO:0000256" key="5">
    <source>
        <dbReference type="ARBA" id="ARBA00022723"/>
    </source>
</evidence>
<dbReference type="InterPro" id="IPR015700">
    <property type="entry name" value="RPC1"/>
</dbReference>
<dbReference type="AlphaFoldDB" id="A0A5D3DCE1"/>
<accession>A0A5D3DCE1</accession>
<evidence type="ECO:0000256" key="2">
    <source>
        <dbReference type="ARBA" id="ARBA00022478"/>
    </source>
</evidence>
<dbReference type="InterPro" id="IPR007080">
    <property type="entry name" value="RNA_pol_Rpb1_1"/>
</dbReference>
<dbReference type="GO" id="GO:0003677">
    <property type="term" value="F:DNA binding"/>
    <property type="evidence" value="ECO:0007669"/>
    <property type="project" value="InterPro"/>
</dbReference>
<evidence type="ECO:0000256" key="1">
    <source>
        <dbReference type="ARBA" id="ARBA00012418"/>
    </source>
</evidence>
<evidence type="ECO:0000256" key="6">
    <source>
        <dbReference type="ARBA" id="ARBA00022833"/>
    </source>
</evidence>
<evidence type="ECO:0000256" key="3">
    <source>
        <dbReference type="ARBA" id="ARBA00022679"/>
    </source>
</evidence>
<keyword evidence="6" id="KW-0862">Zinc</keyword>
<keyword evidence="3" id="KW-0808">Transferase</keyword>
<dbReference type="GO" id="GO:0006351">
    <property type="term" value="P:DNA-templated transcription"/>
    <property type="evidence" value="ECO:0007669"/>
    <property type="project" value="InterPro"/>
</dbReference>
<dbReference type="PANTHER" id="PTHR48446:SF1">
    <property type="entry name" value="DNA-DIRECTED RNA POLYMERASE SUBUNIT BETA' N-TERMINAL SECTION"/>
    <property type="match status" value="1"/>
</dbReference>
<dbReference type="EMBL" id="SSTD01005839">
    <property type="protein sequence ID" value="TYK21244.1"/>
    <property type="molecule type" value="Genomic_DNA"/>
</dbReference>
<evidence type="ECO:0000256" key="4">
    <source>
        <dbReference type="ARBA" id="ARBA00022695"/>
    </source>
</evidence>
<dbReference type="Proteomes" id="UP000321947">
    <property type="component" value="Unassembled WGS sequence"/>
</dbReference>
<feature type="domain" description="RNA polymerase Rpb1" evidence="8">
    <location>
        <begin position="498"/>
        <end position="589"/>
    </location>
</feature>
<dbReference type="PANTHER" id="PTHR48446">
    <property type="entry name" value="DNA-DIRECTED RNA POLYMERASE SUBUNIT BETA' N-TERMINAL SECTION"/>
    <property type="match status" value="1"/>
</dbReference>
<dbReference type="EC" id="2.7.7.6" evidence="1"/>
<keyword evidence="7" id="KW-0804">Transcription</keyword>
<keyword evidence="5" id="KW-0479">Metal-binding</keyword>